<sequence>MVFHDFSVYDKIEGEYTMEKRMEDLNLEDDFLFSRVMCDEEICRCVLEKILNISIRKIVLPEQQKTIDLLPDSKGVRLDIYVNDDIGTIYNCEMQRGKRGPLPKRSRYYQGNIDLDAISKGEPYTRLRRSYIIFICTFDPFTEGRHIYTFQNTCLESPGLLLGDEATKLFLNTRGTLDDVDDEMKEFLAYIENTTDTFARQAKSPLVKKIHQRVTAVKQNKEMEAEYMTLMQRDRENIEQGERRMAALTELLLDQKRTDDLKRAIKDEDYREQLYRHFNIG</sequence>
<dbReference type="AlphaFoldDB" id="D3AQ67"/>
<organism evidence="1 2">
    <name type="scientific">Hungatella hathewayi DSM 13479</name>
    <dbReference type="NCBI Taxonomy" id="566550"/>
    <lineage>
        <taxon>Bacteria</taxon>
        <taxon>Bacillati</taxon>
        <taxon>Bacillota</taxon>
        <taxon>Clostridia</taxon>
        <taxon>Lachnospirales</taxon>
        <taxon>Lachnospiraceae</taxon>
        <taxon>Hungatella</taxon>
    </lineage>
</organism>
<dbReference type="InterPro" id="IPR010106">
    <property type="entry name" value="RpnA"/>
</dbReference>
<reference evidence="1 2" key="1">
    <citation type="submission" date="2010-01" db="EMBL/GenBank/DDBJ databases">
        <authorList>
            <person name="Weinstock G."/>
            <person name="Sodergren E."/>
            <person name="Clifton S."/>
            <person name="Fulton L."/>
            <person name="Fulton B."/>
            <person name="Courtney L."/>
            <person name="Fronick C."/>
            <person name="Harrison M."/>
            <person name="Strong C."/>
            <person name="Farmer C."/>
            <person name="Delahaunty K."/>
            <person name="Markovic C."/>
            <person name="Hall O."/>
            <person name="Minx P."/>
            <person name="Tomlinson C."/>
            <person name="Mitreva M."/>
            <person name="Nelson J."/>
            <person name="Hou S."/>
            <person name="Wollam A."/>
            <person name="Pepin K.H."/>
            <person name="Johnson M."/>
            <person name="Bhonagiri V."/>
            <person name="Nash W.E."/>
            <person name="Warren W."/>
            <person name="Chinwalla A."/>
            <person name="Mardis E.R."/>
            <person name="Wilson R.K."/>
        </authorList>
    </citation>
    <scope>NUCLEOTIDE SEQUENCE [LARGE SCALE GENOMIC DNA]</scope>
    <source>
        <strain evidence="1 2">DSM 13479</strain>
    </source>
</reference>
<dbReference type="NCBIfam" id="TIGR01784">
    <property type="entry name" value="T_den_put_tspse"/>
    <property type="match status" value="1"/>
</dbReference>
<accession>D3AQ67</accession>
<proteinExistence type="predicted"/>
<gene>
    <name evidence="1" type="ORF">CLOSTHATH_05773</name>
</gene>
<dbReference type="EMBL" id="ACIO01000631">
    <property type="protein sequence ID" value="EFC96029.1"/>
    <property type="molecule type" value="Genomic_DNA"/>
</dbReference>
<evidence type="ECO:0008006" key="3">
    <source>
        <dbReference type="Google" id="ProtNLM"/>
    </source>
</evidence>
<protein>
    <recommendedName>
        <fullName evidence="3">PD-(D/E)XK nuclease family transposase</fullName>
    </recommendedName>
</protein>
<evidence type="ECO:0000313" key="1">
    <source>
        <dbReference type="EMBL" id="EFC96029.1"/>
    </source>
</evidence>
<evidence type="ECO:0000313" key="2">
    <source>
        <dbReference type="Proteomes" id="UP000004968"/>
    </source>
</evidence>
<dbReference type="Proteomes" id="UP000004968">
    <property type="component" value="Unassembled WGS sequence"/>
</dbReference>
<name>D3AQ67_9FIRM</name>
<comment type="caution">
    <text evidence="1">The sequence shown here is derived from an EMBL/GenBank/DDBJ whole genome shotgun (WGS) entry which is preliminary data.</text>
</comment>
<dbReference type="HOGENOM" id="CLU_071023_2_2_9"/>
<dbReference type="Pfam" id="PF12784">
    <property type="entry name" value="PDDEXK_2"/>
    <property type="match status" value="1"/>
</dbReference>